<evidence type="ECO:0000259" key="4">
    <source>
        <dbReference type="PROSITE" id="PS50043"/>
    </source>
</evidence>
<evidence type="ECO:0000256" key="2">
    <source>
        <dbReference type="ARBA" id="ARBA00023125"/>
    </source>
</evidence>
<dbReference type="InterPro" id="IPR011990">
    <property type="entry name" value="TPR-like_helical_dom_sf"/>
</dbReference>
<proteinExistence type="predicted"/>
<dbReference type="PANTHER" id="PTHR44688:SF16">
    <property type="entry name" value="DNA-BINDING TRANSCRIPTIONAL ACTIVATOR DEVR_DOSR"/>
    <property type="match status" value="1"/>
</dbReference>
<dbReference type="Pfam" id="PF25873">
    <property type="entry name" value="WHD_MalT"/>
    <property type="match status" value="1"/>
</dbReference>
<accession>A0ABV5VYC9</accession>
<dbReference type="InterPro" id="IPR016032">
    <property type="entry name" value="Sig_transdc_resp-reg_C-effctor"/>
</dbReference>
<comment type="caution">
    <text evidence="5">The sequence shown here is derived from an EMBL/GenBank/DDBJ whole genome shotgun (WGS) entry which is preliminary data.</text>
</comment>
<organism evidence="5 6">
    <name type="scientific">Paenibacillus hodogayensis</name>
    <dbReference type="NCBI Taxonomy" id="279208"/>
    <lineage>
        <taxon>Bacteria</taxon>
        <taxon>Bacillati</taxon>
        <taxon>Bacillota</taxon>
        <taxon>Bacilli</taxon>
        <taxon>Bacillales</taxon>
        <taxon>Paenibacillaceae</taxon>
        <taxon>Paenibacillus</taxon>
    </lineage>
</organism>
<protein>
    <submittedName>
        <fullName evidence="5">LuxR C-terminal-related transcriptional regulator</fullName>
    </submittedName>
</protein>
<dbReference type="EMBL" id="JBHMAG010000012">
    <property type="protein sequence ID" value="MFB9753318.1"/>
    <property type="molecule type" value="Genomic_DNA"/>
</dbReference>
<dbReference type="SMART" id="SM00421">
    <property type="entry name" value="HTH_LUXR"/>
    <property type="match status" value="1"/>
</dbReference>
<sequence length="732" mass="83977">MLVLDDYHLITNADVHDSVAFFIDHMPARFRLFMISRSVPPLPLPRLRASKQIKHMGVEELRFTQIEINELRILAQEQPLSSSDLTLLEQKTEGWAAGLILALLSIEGRSDVSDFIESFSGNHRYVTDYLLDEVLLCQSEELQAFLLQTSILNRITSSLAEAVTGRSDSSHVLAFLERSRLFFVPLDDTRSWFRFHHLFGEMLRKRLDHSMSSKEIAELHHRAYHWFNEQGLLMEAISHALTAHRYDEAATAMDSHLSDLIKNGEEATLLRWLQVLPLRSVVRRPDLFYYQAGIWAASGRSEEARELLDRAIHLITTEKEWFPVDVRKEIEMRIEIYRATIAYYQGDIDAFIERFDENRESIVNFGTIARVVNLGEALLYRGPIGFGGRLQKMAYLSAKASESPVRKQALHQTLQGHGYVLLADLYYEWDQLDQAQNVVEQALADQNATLHLGVTTPGIILLSKIYEARGEPAYAEWLLQKAISDVQALPSPHWQLLLEARLVRIQLSQGRSDAGERWIAERHIRAEKTSIDREYVNVTLARFLIHQGHTEQAVWLLRQLVQDAKRVGRLGSQIEALLLLALAYDTQGKRVSAAVSLEEACKLAEPERYVRIFLDEGKPLADLISRSLRESRSQRSTAMTYIKQLLPLFHHIDAGSVQTDMVEETNETHIILTKREREILQHIADGESIEEIARSLHISHGTVKRYTHNLYQKLQVKNRVQAVTKAKELRLW</sequence>
<keyword evidence="2" id="KW-0238">DNA-binding</keyword>
<evidence type="ECO:0000256" key="3">
    <source>
        <dbReference type="ARBA" id="ARBA00023163"/>
    </source>
</evidence>
<feature type="domain" description="HTH luxR-type" evidence="4">
    <location>
        <begin position="665"/>
        <end position="730"/>
    </location>
</feature>
<evidence type="ECO:0000313" key="6">
    <source>
        <dbReference type="Proteomes" id="UP001589619"/>
    </source>
</evidence>
<dbReference type="SUPFAM" id="SSF46894">
    <property type="entry name" value="C-terminal effector domain of the bipartite response regulators"/>
    <property type="match status" value="1"/>
</dbReference>
<dbReference type="PROSITE" id="PS50043">
    <property type="entry name" value="HTH_LUXR_2"/>
    <property type="match status" value="1"/>
</dbReference>
<dbReference type="Pfam" id="PF00196">
    <property type="entry name" value="GerE"/>
    <property type="match status" value="1"/>
</dbReference>
<dbReference type="Pfam" id="PF17874">
    <property type="entry name" value="TPR_MalT"/>
    <property type="match status" value="1"/>
</dbReference>
<dbReference type="PRINTS" id="PR00038">
    <property type="entry name" value="HTHLUXR"/>
</dbReference>
<gene>
    <name evidence="5" type="ORF">ACFFNY_17275</name>
</gene>
<dbReference type="InterPro" id="IPR000792">
    <property type="entry name" value="Tscrpt_reg_LuxR_C"/>
</dbReference>
<keyword evidence="1" id="KW-0805">Transcription regulation</keyword>
<dbReference type="SUPFAM" id="SSF48452">
    <property type="entry name" value="TPR-like"/>
    <property type="match status" value="1"/>
</dbReference>
<dbReference type="InterPro" id="IPR059106">
    <property type="entry name" value="WHD_MalT"/>
</dbReference>
<dbReference type="Gene3D" id="1.10.10.10">
    <property type="entry name" value="Winged helix-like DNA-binding domain superfamily/Winged helix DNA-binding domain"/>
    <property type="match status" value="1"/>
</dbReference>
<dbReference type="Gene3D" id="1.25.40.10">
    <property type="entry name" value="Tetratricopeptide repeat domain"/>
    <property type="match status" value="1"/>
</dbReference>
<dbReference type="InterPro" id="IPR041617">
    <property type="entry name" value="TPR_MalT"/>
</dbReference>
<dbReference type="InterPro" id="IPR036388">
    <property type="entry name" value="WH-like_DNA-bd_sf"/>
</dbReference>
<reference evidence="5 6" key="1">
    <citation type="submission" date="2024-09" db="EMBL/GenBank/DDBJ databases">
        <authorList>
            <person name="Sun Q."/>
            <person name="Mori K."/>
        </authorList>
    </citation>
    <scope>NUCLEOTIDE SEQUENCE [LARGE SCALE GENOMIC DNA]</scope>
    <source>
        <strain evidence="5 6">JCM 12520</strain>
    </source>
</reference>
<dbReference type="RefSeq" id="WP_344901745.1">
    <property type="nucleotide sequence ID" value="NZ_BAAAYO010000001.1"/>
</dbReference>
<dbReference type="PANTHER" id="PTHR44688">
    <property type="entry name" value="DNA-BINDING TRANSCRIPTIONAL ACTIVATOR DEVR_DOSR"/>
    <property type="match status" value="1"/>
</dbReference>
<evidence type="ECO:0000256" key="1">
    <source>
        <dbReference type="ARBA" id="ARBA00023015"/>
    </source>
</evidence>
<name>A0ABV5VYC9_9BACL</name>
<dbReference type="Proteomes" id="UP001589619">
    <property type="component" value="Unassembled WGS sequence"/>
</dbReference>
<evidence type="ECO:0000313" key="5">
    <source>
        <dbReference type="EMBL" id="MFB9753318.1"/>
    </source>
</evidence>
<keyword evidence="6" id="KW-1185">Reference proteome</keyword>
<dbReference type="CDD" id="cd06170">
    <property type="entry name" value="LuxR_C_like"/>
    <property type="match status" value="1"/>
</dbReference>
<keyword evidence="3" id="KW-0804">Transcription</keyword>